<keyword evidence="2 4" id="KW-0689">Ribosomal protein</keyword>
<protein>
    <submittedName>
        <fullName evidence="4">Ribosomal protein S29</fullName>
    </submittedName>
    <submittedName>
        <fullName evidence="6">Ribosomal_protein S29</fullName>
    </submittedName>
</protein>
<reference evidence="6 8" key="2">
    <citation type="submission" date="2024-07" db="EMBL/GenBank/DDBJ databases">
        <authorList>
            <person name="Akdeniz Z."/>
        </authorList>
    </citation>
    <scope>NUCLEOTIDE SEQUENCE [LARGE SCALE GENOMIC DNA]</scope>
</reference>
<keyword evidence="3" id="KW-0687">Ribonucleoprotein</keyword>
<evidence type="ECO:0000313" key="7">
    <source>
        <dbReference type="EMBL" id="CAL6078633.1"/>
    </source>
</evidence>
<keyword evidence="8" id="KW-1185">Reference proteome</keyword>
<dbReference type="AlphaFoldDB" id="A0AA86TNC7"/>
<dbReference type="EMBL" id="CAXDID020000335">
    <property type="protein sequence ID" value="CAL6078633.1"/>
    <property type="molecule type" value="Genomic_DNA"/>
</dbReference>
<proteinExistence type="inferred from homology"/>
<dbReference type="GO" id="GO:0003735">
    <property type="term" value="F:structural constituent of ribosome"/>
    <property type="evidence" value="ECO:0007669"/>
    <property type="project" value="InterPro"/>
</dbReference>
<accession>A0AA86TNC7</accession>
<dbReference type="EMBL" id="CATOUU010000938">
    <property type="protein sequence ID" value="CAI9961262.1"/>
    <property type="molecule type" value="Genomic_DNA"/>
</dbReference>
<reference evidence="4" key="1">
    <citation type="submission" date="2023-06" db="EMBL/GenBank/DDBJ databases">
        <authorList>
            <person name="Kurt Z."/>
        </authorList>
    </citation>
    <scope>NUCLEOTIDE SEQUENCE</scope>
</reference>
<dbReference type="Gene3D" id="4.10.830.10">
    <property type="entry name" value="30s Ribosomal Protein S14, Chain N"/>
    <property type="match status" value="1"/>
</dbReference>
<dbReference type="InterPro" id="IPR043140">
    <property type="entry name" value="Ribosomal_uS14_sf"/>
</dbReference>
<dbReference type="InterPro" id="IPR039744">
    <property type="entry name" value="RIbosomal_uS14_euk_arc"/>
</dbReference>
<dbReference type="GO" id="GO:0008270">
    <property type="term" value="F:zinc ion binding"/>
    <property type="evidence" value="ECO:0007669"/>
    <property type="project" value="InterPro"/>
</dbReference>
<dbReference type="GO" id="GO:0002181">
    <property type="term" value="P:cytoplasmic translation"/>
    <property type="evidence" value="ECO:0007669"/>
    <property type="project" value="TreeGrafter"/>
</dbReference>
<evidence type="ECO:0000313" key="6">
    <source>
        <dbReference type="EMBL" id="CAL6063058.1"/>
    </source>
</evidence>
<evidence type="ECO:0000313" key="4">
    <source>
        <dbReference type="EMBL" id="CAI9920937.1"/>
    </source>
</evidence>
<dbReference type="Pfam" id="PF00253">
    <property type="entry name" value="Ribosomal_S14"/>
    <property type="match status" value="1"/>
</dbReference>
<sequence>MLKISHNLNQQNSRCCGNVNAVVSNYGLMVCRRCFRDNAAKIGFVKYH</sequence>
<dbReference type="EMBL" id="CATOUU010000205">
    <property type="protein sequence ID" value="CAI9920937.1"/>
    <property type="molecule type" value="Genomic_DNA"/>
</dbReference>
<dbReference type="Proteomes" id="UP001642409">
    <property type="component" value="Unassembled WGS sequence"/>
</dbReference>
<dbReference type="PANTHER" id="PTHR12010:SF2">
    <property type="entry name" value="40S RIBOSOMAL PROTEIN S29"/>
    <property type="match status" value="1"/>
</dbReference>
<evidence type="ECO:0000313" key="8">
    <source>
        <dbReference type="Proteomes" id="UP001642409"/>
    </source>
</evidence>
<comment type="caution">
    <text evidence="4">The sequence shown here is derived from an EMBL/GenBank/DDBJ whole genome shotgun (WGS) entry which is preliminary data.</text>
</comment>
<dbReference type="PANTHER" id="PTHR12010">
    <property type="entry name" value="40S RIBOSOMAL PROTEIN S29"/>
    <property type="match status" value="1"/>
</dbReference>
<evidence type="ECO:0000256" key="3">
    <source>
        <dbReference type="ARBA" id="ARBA00023274"/>
    </source>
</evidence>
<dbReference type="GO" id="GO:0022627">
    <property type="term" value="C:cytosolic small ribosomal subunit"/>
    <property type="evidence" value="ECO:0007669"/>
    <property type="project" value="TreeGrafter"/>
</dbReference>
<gene>
    <name evidence="5" type="ORF">HINF_LOCUS48907</name>
    <name evidence="6" type="ORF">HINF_LOCUS50623</name>
    <name evidence="7" type="ORF">HINF_LOCUS58998</name>
    <name evidence="4" type="ORF">HINF_LOCUS8582</name>
</gene>
<evidence type="ECO:0000313" key="5">
    <source>
        <dbReference type="EMBL" id="CAI9961262.1"/>
    </source>
</evidence>
<evidence type="ECO:0000256" key="1">
    <source>
        <dbReference type="ARBA" id="ARBA00009083"/>
    </source>
</evidence>
<dbReference type="InterPro" id="IPR001209">
    <property type="entry name" value="Ribosomal_uS14"/>
</dbReference>
<name>A0AA86TNC7_9EUKA</name>
<comment type="similarity">
    <text evidence="1">Belongs to the universal ribosomal protein uS14 family.</text>
</comment>
<evidence type="ECO:0000256" key="2">
    <source>
        <dbReference type="ARBA" id="ARBA00022980"/>
    </source>
</evidence>
<dbReference type="EMBL" id="CAXDID020000243">
    <property type="protein sequence ID" value="CAL6063058.1"/>
    <property type="molecule type" value="Genomic_DNA"/>
</dbReference>
<organism evidence="4">
    <name type="scientific">Hexamita inflata</name>
    <dbReference type="NCBI Taxonomy" id="28002"/>
    <lineage>
        <taxon>Eukaryota</taxon>
        <taxon>Metamonada</taxon>
        <taxon>Diplomonadida</taxon>
        <taxon>Hexamitidae</taxon>
        <taxon>Hexamitinae</taxon>
        <taxon>Hexamita</taxon>
    </lineage>
</organism>